<gene>
    <name evidence="1" type="ORF">GCM10009030_19660</name>
</gene>
<protein>
    <recommendedName>
        <fullName evidence="3">Transposase</fullName>
    </recommendedName>
</protein>
<dbReference type="EMBL" id="BMOU01000003">
    <property type="protein sequence ID" value="GGN93877.1"/>
    <property type="molecule type" value="Genomic_DNA"/>
</dbReference>
<accession>A0A830GKN2</accession>
<name>A0A830GKN2_9EURY</name>
<reference evidence="1" key="2">
    <citation type="submission" date="2020-09" db="EMBL/GenBank/DDBJ databases">
        <authorList>
            <person name="Sun Q."/>
            <person name="Ohkuma M."/>
        </authorList>
    </citation>
    <scope>NUCLEOTIDE SEQUENCE</scope>
    <source>
        <strain evidence="1">JCM 17820</strain>
    </source>
</reference>
<evidence type="ECO:0008006" key="3">
    <source>
        <dbReference type="Google" id="ProtNLM"/>
    </source>
</evidence>
<dbReference type="Proteomes" id="UP000605784">
    <property type="component" value="Unassembled WGS sequence"/>
</dbReference>
<evidence type="ECO:0000313" key="2">
    <source>
        <dbReference type="Proteomes" id="UP000605784"/>
    </source>
</evidence>
<reference evidence="1" key="1">
    <citation type="journal article" date="2014" name="Int. J. Syst. Evol. Microbiol.">
        <title>Complete genome sequence of Corynebacterium casei LMG S-19264T (=DSM 44701T), isolated from a smear-ripened cheese.</title>
        <authorList>
            <consortium name="US DOE Joint Genome Institute (JGI-PGF)"/>
            <person name="Walter F."/>
            <person name="Albersmeier A."/>
            <person name="Kalinowski J."/>
            <person name="Ruckert C."/>
        </authorList>
    </citation>
    <scope>NUCLEOTIDE SEQUENCE</scope>
    <source>
        <strain evidence="1">JCM 17820</strain>
    </source>
</reference>
<proteinExistence type="predicted"/>
<organism evidence="1 2">
    <name type="scientific">Haloarcula pellucida</name>
    <dbReference type="NCBI Taxonomy" id="1427151"/>
    <lineage>
        <taxon>Archaea</taxon>
        <taxon>Methanobacteriati</taxon>
        <taxon>Methanobacteriota</taxon>
        <taxon>Stenosarchaea group</taxon>
        <taxon>Halobacteria</taxon>
        <taxon>Halobacteriales</taxon>
        <taxon>Haloarculaceae</taxon>
        <taxon>Haloarcula</taxon>
    </lineage>
</organism>
<sequence length="111" mass="12694">MGIRAGRLTDAYIVGIELRSHLRRQRSLHEALQSVDGPFDKLTDGYPNWHPAPSFHGMLKLFIYREVTGLSYRALTQRPDLAGPFGLDRIPDKPVLSPTWRKRFDGFVHGH</sequence>
<evidence type="ECO:0000313" key="1">
    <source>
        <dbReference type="EMBL" id="GGN93877.1"/>
    </source>
</evidence>
<keyword evidence="2" id="KW-1185">Reference proteome</keyword>
<dbReference type="AlphaFoldDB" id="A0A830GKN2"/>
<comment type="caution">
    <text evidence="1">The sequence shown here is derived from an EMBL/GenBank/DDBJ whole genome shotgun (WGS) entry which is preliminary data.</text>
</comment>